<dbReference type="AlphaFoldDB" id="A0A1F5HAS3"/>
<feature type="modified residue" description="N6-(pyridoxal phosphate)lysine" evidence="4">
    <location>
        <position position="184"/>
    </location>
</feature>
<evidence type="ECO:0000256" key="3">
    <source>
        <dbReference type="PIRSR" id="PIRSR000390-1"/>
    </source>
</evidence>
<dbReference type="Pfam" id="PF01041">
    <property type="entry name" value="DegT_DnrJ_EryC1"/>
    <property type="match status" value="1"/>
</dbReference>
<accession>A0A1F5HAS3</accession>
<protein>
    <recommendedName>
        <fullName evidence="8">Erythromycin biosynthesis sensory transduction protein eryC1</fullName>
    </recommendedName>
</protein>
<gene>
    <name evidence="6" type="ORF">A2196_00685</name>
</gene>
<dbReference type="Gene3D" id="3.90.1150.10">
    <property type="entry name" value="Aspartate Aminotransferase, domain 1"/>
    <property type="match status" value="1"/>
</dbReference>
<evidence type="ECO:0000313" key="7">
    <source>
        <dbReference type="Proteomes" id="UP000176751"/>
    </source>
</evidence>
<evidence type="ECO:0008006" key="8">
    <source>
        <dbReference type="Google" id="ProtNLM"/>
    </source>
</evidence>
<evidence type="ECO:0000256" key="4">
    <source>
        <dbReference type="PIRSR" id="PIRSR000390-2"/>
    </source>
</evidence>
<reference evidence="6 7" key="1">
    <citation type="journal article" date="2016" name="Nat. Commun.">
        <title>Thousands of microbial genomes shed light on interconnected biogeochemical processes in an aquifer system.</title>
        <authorList>
            <person name="Anantharaman K."/>
            <person name="Brown C.T."/>
            <person name="Hug L.A."/>
            <person name="Sharon I."/>
            <person name="Castelle C.J."/>
            <person name="Probst A.J."/>
            <person name="Thomas B.C."/>
            <person name="Singh A."/>
            <person name="Wilkins M.J."/>
            <person name="Karaoz U."/>
            <person name="Brodie E.L."/>
            <person name="Williams K.H."/>
            <person name="Hubbard S.S."/>
            <person name="Banfield J.F."/>
        </authorList>
    </citation>
    <scope>NUCLEOTIDE SEQUENCE [LARGE SCALE GENOMIC DNA]</scope>
</reference>
<evidence type="ECO:0000256" key="5">
    <source>
        <dbReference type="RuleBase" id="RU004508"/>
    </source>
</evidence>
<dbReference type="SUPFAM" id="SSF53383">
    <property type="entry name" value="PLP-dependent transferases"/>
    <property type="match status" value="1"/>
</dbReference>
<evidence type="ECO:0000256" key="1">
    <source>
        <dbReference type="ARBA" id="ARBA00022898"/>
    </source>
</evidence>
<name>A0A1F5HAS3_9BACT</name>
<dbReference type="InterPro" id="IPR015424">
    <property type="entry name" value="PyrdxlP-dep_Trfase"/>
</dbReference>
<dbReference type="Proteomes" id="UP000176751">
    <property type="component" value="Unassembled WGS sequence"/>
</dbReference>
<dbReference type="PANTHER" id="PTHR30244:SF36">
    <property type="entry name" value="3-OXO-GLUCOSE-6-PHOSPHATE:GLUTAMATE AMINOTRANSFERASE"/>
    <property type="match status" value="1"/>
</dbReference>
<dbReference type="PANTHER" id="PTHR30244">
    <property type="entry name" value="TRANSAMINASE"/>
    <property type="match status" value="1"/>
</dbReference>
<sequence length="364" mass="40894">MIPLVDLTIDKKLRDKITKEITQVVDSKKYILGAKLESFEKKFAKFIGVKYAIGVGNGTDALRLSLRALGIGRGDKVLTVSLTSPFTAIAVVEEGAIPVFCDIDEATWTIDVADARKRIDRKTRAIIPVHLFGNPCDMSPILKFAKENHLKVIEDACQAHGAKYQGKMVGSLGAAAAFSFYPTKNLGAFGDAGIVTTNNSKLAKMIKCLRHGGQTKRFWHSYIGINSRLDEIQAAILGQKLKVLEVENKKRVKIAKKYKSNLSRLPIVFQKKYGRAEPVFHLLAARIRLRNKLIKFLKKNNIAADIYYPHAITEQPAFRKFVSDELPVTEMLTKELTALPIYPRLSYQNLDFIIRKIKDFFNVK</sequence>
<dbReference type="GO" id="GO:0030170">
    <property type="term" value="F:pyridoxal phosphate binding"/>
    <property type="evidence" value="ECO:0007669"/>
    <property type="project" value="TreeGrafter"/>
</dbReference>
<keyword evidence="1 4" id="KW-0663">Pyridoxal phosphate</keyword>
<organism evidence="6 7">
    <name type="scientific">Candidatus Curtissbacteria bacterium RIFOXYA1_FULL_41_14</name>
    <dbReference type="NCBI Taxonomy" id="1797737"/>
    <lineage>
        <taxon>Bacteria</taxon>
        <taxon>Candidatus Curtissiibacteriota</taxon>
    </lineage>
</organism>
<dbReference type="Gene3D" id="3.40.640.10">
    <property type="entry name" value="Type I PLP-dependent aspartate aminotransferase-like (Major domain)"/>
    <property type="match status" value="1"/>
</dbReference>
<dbReference type="CDD" id="cd00616">
    <property type="entry name" value="AHBA_syn"/>
    <property type="match status" value="1"/>
</dbReference>
<dbReference type="GO" id="GO:0008483">
    <property type="term" value="F:transaminase activity"/>
    <property type="evidence" value="ECO:0007669"/>
    <property type="project" value="TreeGrafter"/>
</dbReference>
<comment type="similarity">
    <text evidence="2 5">Belongs to the DegT/DnrJ/EryC1 family.</text>
</comment>
<dbReference type="InterPro" id="IPR015421">
    <property type="entry name" value="PyrdxlP-dep_Trfase_major"/>
</dbReference>
<evidence type="ECO:0000256" key="2">
    <source>
        <dbReference type="ARBA" id="ARBA00037999"/>
    </source>
</evidence>
<dbReference type="InterPro" id="IPR015422">
    <property type="entry name" value="PyrdxlP-dep_Trfase_small"/>
</dbReference>
<proteinExistence type="inferred from homology"/>
<dbReference type="GO" id="GO:0000271">
    <property type="term" value="P:polysaccharide biosynthetic process"/>
    <property type="evidence" value="ECO:0007669"/>
    <property type="project" value="TreeGrafter"/>
</dbReference>
<evidence type="ECO:0000313" key="6">
    <source>
        <dbReference type="EMBL" id="OGE01211.1"/>
    </source>
</evidence>
<dbReference type="PIRSF" id="PIRSF000390">
    <property type="entry name" value="PLP_StrS"/>
    <property type="match status" value="1"/>
</dbReference>
<dbReference type="InterPro" id="IPR000653">
    <property type="entry name" value="DegT/StrS_aminotransferase"/>
</dbReference>
<dbReference type="EMBL" id="MFCA01000029">
    <property type="protein sequence ID" value="OGE01211.1"/>
    <property type="molecule type" value="Genomic_DNA"/>
</dbReference>
<feature type="active site" description="Proton acceptor" evidence="3">
    <location>
        <position position="184"/>
    </location>
</feature>
<comment type="caution">
    <text evidence="6">The sequence shown here is derived from an EMBL/GenBank/DDBJ whole genome shotgun (WGS) entry which is preliminary data.</text>
</comment>
<dbReference type="STRING" id="1797737.A2196_00685"/>